<feature type="region of interest" description="Disordered" evidence="3">
    <location>
        <begin position="341"/>
        <end position="450"/>
    </location>
</feature>
<dbReference type="Gene3D" id="3.10.260.20">
    <property type="entry name" value="Ski"/>
    <property type="match status" value="1"/>
</dbReference>
<feature type="compositionally biased region" description="Basic and acidic residues" evidence="3">
    <location>
        <begin position="284"/>
        <end position="293"/>
    </location>
</feature>
<keyword evidence="6" id="KW-1185">Reference proteome</keyword>
<feature type="compositionally biased region" description="Basic and acidic residues" evidence="3">
    <location>
        <begin position="366"/>
        <end position="377"/>
    </location>
</feature>
<dbReference type="GO" id="GO:0046332">
    <property type="term" value="F:SMAD binding"/>
    <property type="evidence" value="ECO:0007669"/>
    <property type="project" value="InterPro"/>
</dbReference>
<dbReference type="Proteomes" id="UP001186944">
    <property type="component" value="Unassembled WGS sequence"/>
</dbReference>
<dbReference type="Gene3D" id="3.10.390.10">
    <property type="entry name" value="SAND domain-like"/>
    <property type="match status" value="1"/>
</dbReference>
<proteinExistence type="inferred from homology"/>
<feature type="compositionally biased region" description="Low complexity" evidence="3">
    <location>
        <begin position="635"/>
        <end position="651"/>
    </location>
</feature>
<feature type="domain" description="c-SKI SMAD4-binding" evidence="4">
    <location>
        <begin position="178"/>
        <end position="270"/>
    </location>
</feature>
<dbReference type="PANTHER" id="PTHR10005:SF25">
    <property type="entry name" value="SNO ONCOGENE, ISOFORM B"/>
    <property type="match status" value="1"/>
</dbReference>
<feature type="region of interest" description="Disordered" evidence="3">
    <location>
        <begin position="628"/>
        <end position="666"/>
    </location>
</feature>
<evidence type="ECO:0000259" key="4">
    <source>
        <dbReference type="SMART" id="SM01046"/>
    </source>
</evidence>
<evidence type="ECO:0000256" key="1">
    <source>
        <dbReference type="ARBA" id="ARBA00009513"/>
    </source>
</evidence>
<dbReference type="InterPro" id="IPR023216">
    <property type="entry name" value="Tscrpt_reg_SKI_SnoN"/>
</dbReference>
<dbReference type="AlphaFoldDB" id="A0AA88YCG1"/>
<dbReference type="GO" id="GO:0005634">
    <property type="term" value="C:nucleus"/>
    <property type="evidence" value="ECO:0007669"/>
    <property type="project" value="TreeGrafter"/>
</dbReference>
<dbReference type="FunFam" id="3.10.260.20:FF:000002">
    <property type="entry name" value="SKI-like oncogene a"/>
    <property type="match status" value="1"/>
</dbReference>
<feature type="compositionally biased region" description="Basic and acidic residues" evidence="3">
    <location>
        <begin position="409"/>
        <end position="426"/>
    </location>
</feature>
<dbReference type="PANTHER" id="PTHR10005">
    <property type="entry name" value="SKI ONCOGENE-RELATED"/>
    <property type="match status" value="1"/>
</dbReference>
<feature type="region of interest" description="Disordered" evidence="3">
    <location>
        <begin position="267"/>
        <end position="310"/>
    </location>
</feature>
<evidence type="ECO:0000313" key="6">
    <source>
        <dbReference type="Proteomes" id="UP001186944"/>
    </source>
</evidence>
<dbReference type="InterPro" id="IPR003380">
    <property type="entry name" value="SKI/SNO/DAC"/>
</dbReference>
<dbReference type="SUPFAM" id="SSF46955">
    <property type="entry name" value="Putative DNA-binding domain"/>
    <property type="match status" value="1"/>
</dbReference>
<name>A0AA88YCG1_PINIB</name>
<feature type="compositionally biased region" description="Polar residues" evidence="3">
    <location>
        <begin position="345"/>
        <end position="354"/>
    </location>
</feature>
<dbReference type="InterPro" id="IPR009061">
    <property type="entry name" value="DNA-bd_dom_put_sf"/>
</dbReference>
<dbReference type="GO" id="GO:0030514">
    <property type="term" value="P:negative regulation of BMP signaling pathway"/>
    <property type="evidence" value="ECO:0007669"/>
    <property type="project" value="TreeGrafter"/>
</dbReference>
<dbReference type="GO" id="GO:0005737">
    <property type="term" value="C:cytoplasm"/>
    <property type="evidence" value="ECO:0007669"/>
    <property type="project" value="TreeGrafter"/>
</dbReference>
<gene>
    <name evidence="5" type="ORF">FSP39_011417</name>
</gene>
<dbReference type="FunFam" id="3.10.390.10:FF:000002">
    <property type="entry name" value="Putative ski oncogene"/>
    <property type="match status" value="1"/>
</dbReference>
<accession>A0AA88YCG1</accession>
<dbReference type="InterPro" id="IPR037000">
    <property type="entry name" value="Ski_DNA-bd_sf"/>
</dbReference>
<feature type="compositionally biased region" description="Acidic residues" evidence="3">
    <location>
        <begin position="396"/>
        <end position="408"/>
    </location>
</feature>
<evidence type="ECO:0000256" key="3">
    <source>
        <dbReference type="SAM" id="MobiDB-lite"/>
    </source>
</evidence>
<comment type="caution">
    <text evidence="5">The sequence shown here is derived from an EMBL/GenBank/DDBJ whole genome shotgun (WGS) entry which is preliminary data.</text>
</comment>
<feature type="compositionally biased region" description="Basic and acidic residues" evidence="3">
    <location>
        <begin position="433"/>
        <end position="450"/>
    </location>
</feature>
<dbReference type="InterPro" id="IPR014890">
    <property type="entry name" value="c-SKI_SMAD4-bd_dom"/>
</dbReference>
<feature type="compositionally biased region" description="Polar residues" evidence="3">
    <location>
        <begin position="294"/>
        <end position="305"/>
    </location>
</feature>
<sequence>MRSLQGPGPGVYPTLLSDMAELEQYRKALAKKLPTEKGLDYDSVRVAPPYPVQQIPVFTPVDPGKSDRLDTTLEDEKIACFVVGGEKRLCLPQILNTVLRDFSLDEINAVCDELHIFCSRCNHEQLNTLKITGILPLSAPSCGLITKTDAERLCNALLHRTSAQSSRDVFYEHRFRDSFKVYHECFGKCKGIFSPENYSNPNSKCIQCCDCMGLFCPQKFVCHSHRAQENQTCHWGFDSANWRSYLLLAKDQESHDRLQGQLEKMKLKFDSNKNKRKQISESNTELKRSKSEDNGSNSLSPSASWTEGGARTMSAFRPWSPTMISAMKEGKTLLPAAPAIMKEGGSSSTPSFLQTGPPVLLNPERVIPHSESSRYERGFAPNVSLAPRSQQKSQGDSEEEEEEEEEVQVDDKAEPRATTSEYREWDLPSESDDSSHLSDGEEPSSKEWRTFFEKGMDLLHRSLDGKTNNSEGKKEELIGEFTHLQTQCQEHVHALWQENSSLKKELISLKQELREKKQDMKEKVLKMNEKNTKLEKDTEKIRIESECRLEEAQEEKEKLMKEVTRLQNQEEIEASKYIQRNHELQARLQHYEIAYEKLYCDAILLQEELKRHGSLSKPDLLSKQKFNGCYLQGKSSPPSRESTSSGNSPNSLLHSKTFSIKKEQDS</sequence>
<dbReference type="GO" id="GO:0000981">
    <property type="term" value="F:DNA-binding transcription factor activity, RNA polymerase II-specific"/>
    <property type="evidence" value="ECO:0007669"/>
    <property type="project" value="TreeGrafter"/>
</dbReference>
<protein>
    <recommendedName>
        <fullName evidence="4">c-SKI SMAD4-binding domain-containing protein</fullName>
    </recommendedName>
</protein>
<evidence type="ECO:0000256" key="2">
    <source>
        <dbReference type="SAM" id="Coils"/>
    </source>
</evidence>
<reference evidence="5" key="1">
    <citation type="submission" date="2019-08" db="EMBL/GenBank/DDBJ databases">
        <title>The improved chromosome-level genome for the pearl oyster Pinctada fucata martensii using PacBio sequencing and Hi-C.</title>
        <authorList>
            <person name="Zheng Z."/>
        </authorList>
    </citation>
    <scope>NUCLEOTIDE SEQUENCE</scope>
    <source>
        <strain evidence="5">ZZ-2019</strain>
        <tissue evidence="5">Adductor muscle</tissue>
    </source>
</reference>
<dbReference type="SUPFAM" id="SSF63763">
    <property type="entry name" value="SAND domain-like"/>
    <property type="match status" value="1"/>
</dbReference>
<dbReference type="GO" id="GO:0000978">
    <property type="term" value="F:RNA polymerase II cis-regulatory region sequence-specific DNA binding"/>
    <property type="evidence" value="ECO:0007669"/>
    <property type="project" value="TreeGrafter"/>
</dbReference>
<feature type="coiled-coil region" evidence="2">
    <location>
        <begin position="499"/>
        <end position="594"/>
    </location>
</feature>
<dbReference type="SMART" id="SM01046">
    <property type="entry name" value="c-SKI_SMAD_bind"/>
    <property type="match status" value="1"/>
</dbReference>
<evidence type="ECO:0000313" key="5">
    <source>
        <dbReference type="EMBL" id="KAK3102445.1"/>
    </source>
</evidence>
<keyword evidence="2" id="KW-0175">Coiled coil</keyword>
<comment type="similarity">
    <text evidence="1">Belongs to the SKI family.</text>
</comment>
<dbReference type="CDD" id="cd21079">
    <property type="entry name" value="DHD_Ski_Sno"/>
    <property type="match status" value="1"/>
</dbReference>
<dbReference type="Pfam" id="PF08782">
    <property type="entry name" value="c-SKI_SMAD_bind"/>
    <property type="match status" value="1"/>
</dbReference>
<dbReference type="InterPro" id="IPR010919">
    <property type="entry name" value="SAND-like_dom_sf"/>
</dbReference>
<dbReference type="GO" id="GO:0005667">
    <property type="term" value="C:transcription regulator complex"/>
    <property type="evidence" value="ECO:0007669"/>
    <property type="project" value="TreeGrafter"/>
</dbReference>
<dbReference type="EMBL" id="VSWD01000005">
    <property type="protein sequence ID" value="KAK3102445.1"/>
    <property type="molecule type" value="Genomic_DNA"/>
</dbReference>
<dbReference type="Pfam" id="PF02437">
    <property type="entry name" value="Ski_Sno_DHD"/>
    <property type="match status" value="1"/>
</dbReference>
<organism evidence="5 6">
    <name type="scientific">Pinctada imbricata</name>
    <name type="common">Atlantic pearl-oyster</name>
    <name type="synonym">Pinctada martensii</name>
    <dbReference type="NCBI Taxonomy" id="66713"/>
    <lineage>
        <taxon>Eukaryota</taxon>
        <taxon>Metazoa</taxon>
        <taxon>Spiralia</taxon>
        <taxon>Lophotrochozoa</taxon>
        <taxon>Mollusca</taxon>
        <taxon>Bivalvia</taxon>
        <taxon>Autobranchia</taxon>
        <taxon>Pteriomorphia</taxon>
        <taxon>Pterioida</taxon>
        <taxon>Pterioidea</taxon>
        <taxon>Pteriidae</taxon>
        <taxon>Pinctada</taxon>
    </lineage>
</organism>